<accession>A0A6P1CFV1</accession>
<feature type="transmembrane region" description="Helical" evidence="1">
    <location>
        <begin position="44"/>
        <end position="66"/>
    </location>
</feature>
<feature type="transmembrane region" description="Helical" evidence="1">
    <location>
        <begin position="7"/>
        <end position="24"/>
    </location>
</feature>
<keyword evidence="1" id="KW-0812">Transmembrane</keyword>
<reference evidence="2 3" key="1">
    <citation type="submission" date="2020-01" db="EMBL/GenBank/DDBJ databases">
        <title>Genetics and antimicrobial susceptibilities of Nocardia species isolated from the soil; a comparison with species isolated from humans.</title>
        <authorList>
            <person name="Carrasco G."/>
            <person name="Monzon S."/>
            <person name="Sansegundo M."/>
            <person name="Garcia E."/>
            <person name="Garrido N."/>
            <person name="Medina M.J."/>
            <person name="Villalon P."/>
            <person name="Ramirez-Arocha A.C."/>
            <person name="Jimenez P."/>
            <person name="Cuesta I."/>
            <person name="Valdezate S."/>
        </authorList>
    </citation>
    <scope>NUCLEOTIDE SEQUENCE [LARGE SCALE GENOMIC DNA]</scope>
    <source>
        <strain evidence="2 3">CNM20110626</strain>
    </source>
</reference>
<organism evidence="2 3">
    <name type="scientific">Nocardia cyriacigeorgica</name>
    <dbReference type="NCBI Taxonomy" id="135487"/>
    <lineage>
        <taxon>Bacteria</taxon>
        <taxon>Bacillati</taxon>
        <taxon>Actinomycetota</taxon>
        <taxon>Actinomycetes</taxon>
        <taxon>Mycobacteriales</taxon>
        <taxon>Nocardiaceae</taxon>
        <taxon>Nocardia</taxon>
    </lineage>
</organism>
<protein>
    <submittedName>
        <fullName evidence="2">Uncharacterized protein</fullName>
    </submittedName>
</protein>
<name>A0A6P1CFV1_9NOCA</name>
<sequence length="103" mass="10886">MRILDLARAIPATLITAGTGWVTVQLLDWYELTGRESARPHDLTAAYAIAAAGIVLTIGAVAVTIIDAVRSRRPIGWAPLIGAPLFIGTWVCGFLVAIFTAPS</sequence>
<dbReference type="AlphaFoldDB" id="A0A6P1CFV1"/>
<evidence type="ECO:0000313" key="3">
    <source>
        <dbReference type="Proteomes" id="UP000471166"/>
    </source>
</evidence>
<dbReference type="RefSeq" id="WP_163841147.1">
    <property type="nucleotide sequence ID" value="NZ_JAAGVB010000002.1"/>
</dbReference>
<evidence type="ECO:0000313" key="2">
    <source>
        <dbReference type="EMBL" id="NEW31268.1"/>
    </source>
</evidence>
<comment type="caution">
    <text evidence="2">The sequence shown here is derived from an EMBL/GenBank/DDBJ whole genome shotgun (WGS) entry which is preliminary data.</text>
</comment>
<evidence type="ECO:0000256" key="1">
    <source>
        <dbReference type="SAM" id="Phobius"/>
    </source>
</evidence>
<gene>
    <name evidence="2" type="ORF">GV791_01665</name>
</gene>
<keyword evidence="1" id="KW-0472">Membrane</keyword>
<feature type="transmembrane region" description="Helical" evidence="1">
    <location>
        <begin position="78"/>
        <end position="101"/>
    </location>
</feature>
<dbReference type="Proteomes" id="UP000471166">
    <property type="component" value="Unassembled WGS sequence"/>
</dbReference>
<proteinExistence type="predicted"/>
<keyword evidence="1" id="KW-1133">Transmembrane helix</keyword>
<dbReference type="EMBL" id="JAAGVB010000002">
    <property type="protein sequence ID" value="NEW31268.1"/>
    <property type="molecule type" value="Genomic_DNA"/>
</dbReference>